<evidence type="ECO:0000256" key="7">
    <source>
        <dbReference type="ARBA" id="ARBA00023136"/>
    </source>
</evidence>
<organism evidence="10 11">
    <name type="scientific">Hydrogenispora ethanolica</name>
    <dbReference type="NCBI Taxonomy" id="1082276"/>
    <lineage>
        <taxon>Bacteria</taxon>
        <taxon>Bacillati</taxon>
        <taxon>Bacillota</taxon>
        <taxon>Hydrogenispora</taxon>
    </lineage>
</organism>
<feature type="domain" description="ABC transmembrane type-1" evidence="9">
    <location>
        <begin position="14"/>
        <end position="208"/>
    </location>
</feature>
<comment type="similarity">
    <text evidence="2">Belongs to the binding-protein-dependent transport system permease family. CysTW subfamily.</text>
</comment>
<dbReference type="InterPro" id="IPR000515">
    <property type="entry name" value="MetI-like"/>
</dbReference>
<evidence type="ECO:0000256" key="3">
    <source>
        <dbReference type="ARBA" id="ARBA00022448"/>
    </source>
</evidence>
<protein>
    <submittedName>
        <fullName evidence="10">D-methionine transport system permease protein</fullName>
    </submittedName>
</protein>
<feature type="transmembrane region" description="Helical" evidence="8">
    <location>
        <begin position="53"/>
        <end position="77"/>
    </location>
</feature>
<keyword evidence="11" id="KW-1185">Reference proteome</keyword>
<evidence type="ECO:0000259" key="9">
    <source>
        <dbReference type="PROSITE" id="PS50928"/>
    </source>
</evidence>
<evidence type="ECO:0000256" key="8">
    <source>
        <dbReference type="RuleBase" id="RU363032"/>
    </source>
</evidence>
<dbReference type="PANTHER" id="PTHR30450">
    <property type="entry name" value="ABC TRANSPORTER PERMEASE"/>
    <property type="match status" value="1"/>
</dbReference>
<dbReference type="FunFam" id="1.10.3720.10:FF:000002">
    <property type="entry name" value="D-methionine ABC transporter permease MetI"/>
    <property type="match status" value="1"/>
</dbReference>
<gene>
    <name evidence="10" type="ORF">EDC14_1005196</name>
</gene>
<evidence type="ECO:0000313" key="10">
    <source>
        <dbReference type="EMBL" id="TCL73332.1"/>
    </source>
</evidence>
<dbReference type="AlphaFoldDB" id="A0A4R1S4L6"/>
<reference evidence="10 11" key="1">
    <citation type="submission" date="2019-03" db="EMBL/GenBank/DDBJ databases">
        <title>Genomic Encyclopedia of Type Strains, Phase IV (KMG-IV): sequencing the most valuable type-strain genomes for metagenomic binning, comparative biology and taxonomic classification.</title>
        <authorList>
            <person name="Goeker M."/>
        </authorList>
    </citation>
    <scope>NUCLEOTIDE SEQUENCE [LARGE SCALE GENOMIC DNA]</scope>
    <source>
        <strain evidence="10 11">LX-B</strain>
    </source>
</reference>
<dbReference type="Gene3D" id="1.10.3720.10">
    <property type="entry name" value="MetI-like"/>
    <property type="match status" value="1"/>
</dbReference>
<name>A0A4R1S4L6_HYDET</name>
<dbReference type="Pfam" id="PF00528">
    <property type="entry name" value="BPD_transp_1"/>
    <property type="match status" value="1"/>
</dbReference>
<dbReference type="GO" id="GO:0005886">
    <property type="term" value="C:plasma membrane"/>
    <property type="evidence" value="ECO:0007669"/>
    <property type="project" value="UniProtKB-SubCell"/>
</dbReference>
<feature type="transmembrane region" description="Helical" evidence="8">
    <location>
        <begin position="20"/>
        <end position="41"/>
    </location>
</feature>
<keyword evidence="3 8" id="KW-0813">Transport</keyword>
<keyword evidence="7 8" id="KW-0472">Membrane</keyword>
<dbReference type="PROSITE" id="PS50928">
    <property type="entry name" value="ABC_TM1"/>
    <property type="match status" value="1"/>
</dbReference>
<comment type="subcellular location">
    <subcellularLocation>
        <location evidence="1 8">Cell membrane</location>
        <topology evidence="1 8">Multi-pass membrane protein</topology>
    </subcellularLocation>
</comment>
<accession>A0A4R1S4L6</accession>
<comment type="caution">
    <text evidence="10">The sequence shown here is derived from an EMBL/GenBank/DDBJ whole genome shotgun (WGS) entry which is preliminary data.</text>
</comment>
<keyword evidence="6 8" id="KW-1133">Transmembrane helix</keyword>
<dbReference type="OrthoDB" id="9793490at2"/>
<evidence type="ECO:0000256" key="4">
    <source>
        <dbReference type="ARBA" id="ARBA00022475"/>
    </source>
</evidence>
<dbReference type="PANTHER" id="PTHR30450:SF1">
    <property type="entry name" value="D-METHIONINE TRANSPORT SYSTEM PERMEASE PROTEIN METI-RELATED"/>
    <property type="match status" value="1"/>
</dbReference>
<dbReference type="InterPro" id="IPR035906">
    <property type="entry name" value="MetI-like_sf"/>
</dbReference>
<keyword evidence="5 8" id="KW-0812">Transmembrane</keyword>
<keyword evidence="4" id="KW-1003">Cell membrane</keyword>
<dbReference type="GO" id="GO:0048473">
    <property type="term" value="P:D-methionine transmembrane transport"/>
    <property type="evidence" value="ECO:0007669"/>
    <property type="project" value="TreeGrafter"/>
</dbReference>
<dbReference type="InterPro" id="IPR051322">
    <property type="entry name" value="AA_ABC_Transporter_Permease"/>
</dbReference>
<evidence type="ECO:0000256" key="1">
    <source>
        <dbReference type="ARBA" id="ARBA00004651"/>
    </source>
</evidence>
<dbReference type="CDD" id="cd06261">
    <property type="entry name" value="TM_PBP2"/>
    <property type="match status" value="1"/>
</dbReference>
<feature type="transmembrane region" description="Helical" evidence="8">
    <location>
        <begin position="189"/>
        <end position="208"/>
    </location>
</feature>
<proteinExistence type="inferred from homology"/>
<dbReference type="NCBIfam" id="NF008049">
    <property type="entry name" value="PRK10782.1"/>
    <property type="match status" value="1"/>
</dbReference>
<evidence type="ECO:0000313" key="11">
    <source>
        <dbReference type="Proteomes" id="UP000295008"/>
    </source>
</evidence>
<feature type="transmembrane region" description="Helical" evidence="8">
    <location>
        <begin position="147"/>
        <end position="169"/>
    </location>
</feature>
<dbReference type="SUPFAM" id="SSF161098">
    <property type="entry name" value="MetI-like"/>
    <property type="match status" value="1"/>
</dbReference>
<sequence>MLNPQLWNLLVNALGETLYMVGVSLALSAVFGIPLGVLLVITGPGHIRPNRAIHGTLAALINIGRSLPFIILLVAIIPFTRLLVGTSIGTNGAIVPLTVSAIPFLARLVESALLEVDRGVIEAAQAMGATTGQIIGKVLLAEAKSGLLLGLTITAVSLVGYSAMAGAVGGGGLGDLAIRFGYQRFQPEVMLATVIVLVILVQGVQSLGDWGARRLKRR</sequence>
<evidence type="ECO:0000256" key="2">
    <source>
        <dbReference type="ARBA" id="ARBA00007069"/>
    </source>
</evidence>
<feature type="transmembrane region" description="Helical" evidence="8">
    <location>
        <begin position="83"/>
        <end position="106"/>
    </location>
</feature>
<dbReference type="Proteomes" id="UP000295008">
    <property type="component" value="Unassembled WGS sequence"/>
</dbReference>
<evidence type="ECO:0000256" key="5">
    <source>
        <dbReference type="ARBA" id="ARBA00022692"/>
    </source>
</evidence>
<dbReference type="EMBL" id="SLUN01000005">
    <property type="protein sequence ID" value="TCL73332.1"/>
    <property type="molecule type" value="Genomic_DNA"/>
</dbReference>
<evidence type="ECO:0000256" key="6">
    <source>
        <dbReference type="ARBA" id="ARBA00022989"/>
    </source>
</evidence>